<dbReference type="CDD" id="cd00018">
    <property type="entry name" value="AP2"/>
    <property type="match status" value="1"/>
</dbReference>
<dbReference type="InterPro" id="IPR036955">
    <property type="entry name" value="AP2/ERF_dom_sf"/>
</dbReference>
<evidence type="ECO:0000313" key="9">
    <source>
        <dbReference type="EMBL" id="KAG6536311.1"/>
    </source>
</evidence>
<name>A0A8J5LYE6_ZINOF</name>
<evidence type="ECO:0000256" key="2">
    <source>
        <dbReference type="ARBA" id="ARBA00023015"/>
    </source>
</evidence>
<feature type="region of interest" description="Disordered" evidence="7">
    <location>
        <begin position="204"/>
        <end position="227"/>
    </location>
</feature>
<evidence type="ECO:0000256" key="5">
    <source>
        <dbReference type="ARBA" id="ARBA00023242"/>
    </source>
</evidence>
<feature type="region of interest" description="Disordered" evidence="7">
    <location>
        <begin position="149"/>
        <end position="182"/>
    </location>
</feature>
<gene>
    <name evidence="9" type="ORF">ZIOFF_001364</name>
</gene>
<accession>A0A8J5LYE6</accession>
<dbReference type="Gene3D" id="3.30.730.10">
    <property type="entry name" value="AP2/ERF domain"/>
    <property type="match status" value="1"/>
</dbReference>
<dbReference type="PANTHER" id="PTHR31194:SF1">
    <property type="entry name" value="ETHYLENE-RESPONSIVE TRANSCRIPTION FACTOR ERN2"/>
    <property type="match status" value="1"/>
</dbReference>
<dbReference type="Proteomes" id="UP000734854">
    <property type="component" value="Unassembled WGS sequence"/>
</dbReference>
<dbReference type="SMART" id="SM00380">
    <property type="entry name" value="AP2"/>
    <property type="match status" value="1"/>
</dbReference>
<reference evidence="9 10" key="1">
    <citation type="submission" date="2020-08" db="EMBL/GenBank/DDBJ databases">
        <title>Plant Genome Project.</title>
        <authorList>
            <person name="Zhang R.-G."/>
        </authorList>
    </citation>
    <scope>NUCLEOTIDE SEQUENCE [LARGE SCALE GENOMIC DNA]</scope>
    <source>
        <tissue evidence="9">Rhizome</tissue>
    </source>
</reference>
<dbReference type="SUPFAM" id="SSF54171">
    <property type="entry name" value="DNA-binding domain"/>
    <property type="match status" value="1"/>
</dbReference>
<dbReference type="AlphaFoldDB" id="A0A8J5LYE6"/>
<feature type="compositionally biased region" description="Low complexity" evidence="7">
    <location>
        <begin position="204"/>
        <end position="217"/>
    </location>
</feature>
<evidence type="ECO:0000256" key="4">
    <source>
        <dbReference type="ARBA" id="ARBA00023163"/>
    </source>
</evidence>
<dbReference type="PANTHER" id="PTHR31194">
    <property type="entry name" value="SHN SHINE , DNA BINDING / TRANSCRIPTION FACTOR"/>
    <property type="match status" value="1"/>
</dbReference>
<dbReference type="GO" id="GO:0003677">
    <property type="term" value="F:DNA binding"/>
    <property type="evidence" value="ECO:0007669"/>
    <property type="project" value="UniProtKB-KW"/>
</dbReference>
<dbReference type="InterPro" id="IPR001471">
    <property type="entry name" value="AP2/ERF_dom"/>
</dbReference>
<evidence type="ECO:0000256" key="3">
    <source>
        <dbReference type="ARBA" id="ARBA00023125"/>
    </source>
</evidence>
<dbReference type="PRINTS" id="PR00367">
    <property type="entry name" value="ETHRSPELEMNT"/>
</dbReference>
<proteinExistence type="inferred from homology"/>
<evidence type="ECO:0000313" key="10">
    <source>
        <dbReference type="Proteomes" id="UP000734854"/>
    </source>
</evidence>
<organism evidence="9 10">
    <name type="scientific">Zingiber officinale</name>
    <name type="common">Ginger</name>
    <name type="synonym">Amomum zingiber</name>
    <dbReference type="NCBI Taxonomy" id="94328"/>
    <lineage>
        <taxon>Eukaryota</taxon>
        <taxon>Viridiplantae</taxon>
        <taxon>Streptophyta</taxon>
        <taxon>Embryophyta</taxon>
        <taxon>Tracheophyta</taxon>
        <taxon>Spermatophyta</taxon>
        <taxon>Magnoliopsida</taxon>
        <taxon>Liliopsida</taxon>
        <taxon>Zingiberales</taxon>
        <taxon>Zingiberaceae</taxon>
        <taxon>Zingiber</taxon>
    </lineage>
</organism>
<keyword evidence="4" id="KW-0804">Transcription</keyword>
<feature type="domain" description="AP2/ERF" evidence="8">
    <location>
        <begin position="71"/>
        <end position="128"/>
    </location>
</feature>
<protein>
    <recommendedName>
        <fullName evidence="8">AP2/ERF domain-containing protein</fullName>
    </recommendedName>
</protein>
<sequence>MTKSRVGPTSLYPLNKHPPQPLLLPFSSKLKPKATKAMELHFQQNPPRKHQYQLPTASKTKSAKAKAKTTKFVGVRQRPSGRWVAEIKDTTQKIRMWLGTFETAEEAARAYDAAACLLRGANTRTNFSSSSAADADSPLASRVRNLLKLKKQSKNRASPKTNINPHPPGEKTTPHPTPVPPPPPLCINFNPCSSTSISAESKICSSSSSSNTSNTSADAPYHERNQQDGNLGEELDLVWPSLAPLLQEPSSWAFDCGELLLPPRAASEEMAELERMKVERQFSASLYAMNGVQEYLDMVQVDPLPLEALWDLPPPWHLSCRT</sequence>
<evidence type="ECO:0000256" key="7">
    <source>
        <dbReference type="SAM" id="MobiDB-lite"/>
    </source>
</evidence>
<evidence type="ECO:0000259" key="8">
    <source>
        <dbReference type="PROSITE" id="PS51032"/>
    </source>
</evidence>
<feature type="region of interest" description="Disordered" evidence="7">
    <location>
        <begin position="46"/>
        <end position="65"/>
    </location>
</feature>
<comment type="subcellular location">
    <subcellularLocation>
        <location evidence="1">Nucleus</location>
    </subcellularLocation>
</comment>
<keyword evidence="2" id="KW-0805">Transcription regulation</keyword>
<dbReference type="GO" id="GO:0005634">
    <property type="term" value="C:nucleus"/>
    <property type="evidence" value="ECO:0007669"/>
    <property type="project" value="UniProtKB-SubCell"/>
</dbReference>
<feature type="compositionally biased region" description="Polar residues" evidence="7">
    <location>
        <begin position="155"/>
        <end position="164"/>
    </location>
</feature>
<dbReference type="EMBL" id="JACMSC010000001">
    <property type="protein sequence ID" value="KAG6536311.1"/>
    <property type="molecule type" value="Genomic_DNA"/>
</dbReference>
<dbReference type="InterPro" id="IPR050913">
    <property type="entry name" value="AP2/ERF_ERF"/>
</dbReference>
<evidence type="ECO:0000256" key="6">
    <source>
        <dbReference type="ARBA" id="ARBA00024343"/>
    </source>
</evidence>
<dbReference type="Pfam" id="PF00847">
    <property type="entry name" value="AP2"/>
    <property type="match status" value="1"/>
</dbReference>
<comment type="caution">
    <text evidence="9">The sequence shown here is derived from an EMBL/GenBank/DDBJ whole genome shotgun (WGS) entry which is preliminary data.</text>
</comment>
<dbReference type="InterPro" id="IPR016177">
    <property type="entry name" value="DNA-bd_dom_sf"/>
</dbReference>
<evidence type="ECO:0000256" key="1">
    <source>
        <dbReference type="ARBA" id="ARBA00004123"/>
    </source>
</evidence>
<dbReference type="PROSITE" id="PS51032">
    <property type="entry name" value="AP2_ERF"/>
    <property type="match status" value="1"/>
</dbReference>
<comment type="similarity">
    <text evidence="6">Belongs to the AP2/ERF transcription factor family. ERF subfamily.</text>
</comment>
<keyword evidence="3" id="KW-0238">DNA-binding</keyword>
<keyword evidence="10" id="KW-1185">Reference proteome</keyword>
<dbReference type="FunFam" id="3.30.730.10:FF:000005">
    <property type="entry name" value="ethylene-responsive transcription factor RAP2-11"/>
    <property type="match status" value="1"/>
</dbReference>
<keyword evidence="5" id="KW-0539">Nucleus</keyword>
<dbReference type="GO" id="GO:0003700">
    <property type="term" value="F:DNA-binding transcription factor activity"/>
    <property type="evidence" value="ECO:0007669"/>
    <property type="project" value="InterPro"/>
</dbReference>